<dbReference type="PROSITE" id="PS50943">
    <property type="entry name" value="HTH_CROC1"/>
    <property type="match status" value="1"/>
</dbReference>
<dbReference type="CDD" id="cd00093">
    <property type="entry name" value="HTH_XRE"/>
    <property type="match status" value="1"/>
</dbReference>
<dbReference type="InterPro" id="IPR001387">
    <property type="entry name" value="Cro/C1-type_HTH"/>
</dbReference>
<evidence type="ECO:0000259" key="1">
    <source>
        <dbReference type="PROSITE" id="PS50943"/>
    </source>
</evidence>
<feature type="domain" description="HTH cro/C1-type" evidence="1">
    <location>
        <begin position="63"/>
        <end position="117"/>
    </location>
</feature>
<organism evidence="2 3">
    <name type="scientific">Mucilaginibacter paludis DSM 18603</name>
    <dbReference type="NCBI Taxonomy" id="714943"/>
    <lineage>
        <taxon>Bacteria</taxon>
        <taxon>Pseudomonadati</taxon>
        <taxon>Bacteroidota</taxon>
        <taxon>Sphingobacteriia</taxon>
        <taxon>Sphingobacteriales</taxon>
        <taxon>Sphingobacteriaceae</taxon>
        <taxon>Mucilaginibacter</taxon>
    </lineage>
</organism>
<dbReference type="AlphaFoldDB" id="H1YEG4"/>
<sequence length="121" mass="13787">MERIENNSDYYIALSKIESFIARGFDNLSVKETKELETLSLLVEQFETDKYPMPMQASITDVLQNIMHEKKMNKSQLSAFLEIPNSTLSSILNGKKKINMGIAKKLHSKLHIDGNLILETV</sequence>
<dbReference type="GO" id="GO:0003677">
    <property type="term" value="F:DNA binding"/>
    <property type="evidence" value="ECO:0007669"/>
    <property type="project" value="InterPro"/>
</dbReference>
<accession>H1YEG4</accession>
<evidence type="ECO:0000313" key="2">
    <source>
        <dbReference type="EMBL" id="EHQ27198.1"/>
    </source>
</evidence>
<name>H1YEG4_9SPHI</name>
<protein>
    <submittedName>
        <fullName evidence="2">Helix-turn-helix domain protein</fullName>
    </submittedName>
</protein>
<dbReference type="Proteomes" id="UP000002774">
    <property type="component" value="Chromosome"/>
</dbReference>
<gene>
    <name evidence="2" type="ORF">Mucpa_3094</name>
</gene>
<dbReference type="STRING" id="714943.Mucpa_3094"/>
<dbReference type="eggNOG" id="COG5499">
    <property type="taxonomic scope" value="Bacteria"/>
</dbReference>
<dbReference type="SMART" id="SM00530">
    <property type="entry name" value="HTH_XRE"/>
    <property type="match status" value="1"/>
</dbReference>
<dbReference type="InterPro" id="IPR010982">
    <property type="entry name" value="Lambda_DNA-bd_dom_sf"/>
</dbReference>
<evidence type="ECO:0000313" key="3">
    <source>
        <dbReference type="Proteomes" id="UP000002774"/>
    </source>
</evidence>
<reference evidence="2" key="1">
    <citation type="submission" date="2011-09" db="EMBL/GenBank/DDBJ databases">
        <title>The permanent draft genome of Mucilaginibacter paludis DSM 18603.</title>
        <authorList>
            <consortium name="US DOE Joint Genome Institute (JGI-PGF)"/>
            <person name="Lucas S."/>
            <person name="Han J."/>
            <person name="Lapidus A."/>
            <person name="Bruce D."/>
            <person name="Goodwin L."/>
            <person name="Pitluck S."/>
            <person name="Peters L."/>
            <person name="Kyrpides N."/>
            <person name="Mavromatis K."/>
            <person name="Ivanova N."/>
            <person name="Mikhailova N."/>
            <person name="Held B."/>
            <person name="Detter J.C."/>
            <person name="Tapia R."/>
            <person name="Han C."/>
            <person name="Land M."/>
            <person name="Hauser L."/>
            <person name="Markowitz V."/>
            <person name="Cheng J.-F."/>
            <person name="Hugenholtz P."/>
            <person name="Woyke T."/>
            <person name="Wu D."/>
            <person name="Tindall B."/>
            <person name="Brambilla E."/>
            <person name="Klenk H.-P."/>
            <person name="Eisen J.A."/>
        </authorList>
    </citation>
    <scope>NUCLEOTIDE SEQUENCE [LARGE SCALE GENOMIC DNA]</scope>
    <source>
        <strain evidence="2">DSM 18603</strain>
    </source>
</reference>
<dbReference type="EMBL" id="CM001403">
    <property type="protein sequence ID" value="EHQ27198.1"/>
    <property type="molecule type" value="Genomic_DNA"/>
</dbReference>
<dbReference type="Gene3D" id="1.10.260.40">
    <property type="entry name" value="lambda repressor-like DNA-binding domains"/>
    <property type="match status" value="1"/>
</dbReference>
<dbReference type="HOGENOM" id="CLU_161180_0_0_10"/>
<proteinExistence type="predicted"/>
<dbReference type="SUPFAM" id="SSF47413">
    <property type="entry name" value="lambda repressor-like DNA-binding domains"/>
    <property type="match status" value="1"/>
</dbReference>
<dbReference type="Pfam" id="PF13443">
    <property type="entry name" value="HTH_26"/>
    <property type="match status" value="1"/>
</dbReference>
<keyword evidence="3" id="KW-1185">Reference proteome</keyword>
<dbReference type="RefSeq" id="WP_008507548.1">
    <property type="nucleotide sequence ID" value="NZ_CM001403.1"/>
</dbReference>
<dbReference type="OrthoDB" id="961302at2"/>